<organism evidence="2 3">
    <name type="scientific">Micromonospora globbae</name>
    <dbReference type="NCBI Taxonomy" id="1894969"/>
    <lineage>
        <taxon>Bacteria</taxon>
        <taxon>Bacillati</taxon>
        <taxon>Actinomycetota</taxon>
        <taxon>Actinomycetes</taxon>
        <taxon>Micromonosporales</taxon>
        <taxon>Micromonosporaceae</taxon>
        <taxon>Micromonospora</taxon>
    </lineage>
</organism>
<feature type="transmembrane region" description="Helical" evidence="1">
    <location>
        <begin position="133"/>
        <end position="156"/>
    </location>
</feature>
<reference evidence="2 3" key="1">
    <citation type="journal article" date="2018" name="Int. J. Syst. Evol. Microbiol.">
        <title>Micromonospora globbae sp. nov., an endophytic actinomycete isolated from roots of Globba winitii C. H. Wright.</title>
        <authorList>
            <person name="Kuncharoen N."/>
            <person name="Pittayakhajonwut P."/>
            <person name="Tanasupawat S."/>
        </authorList>
    </citation>
    <scope>NUCLEOTIDE SEQUENCE [LARGE SCALE GENOMIC DNA]</scope>
    <source>
        <strain evidence="2 3">WPS1-2</strain>
    </source>
</reference>
<proteinExistence type="predicted"/>
<dbReference type="Proteomes" id="UP000285744">
    <property type="component" value="Unassembled WGS sequence"/>
</dbReference>
<name>A0A420EQ91_9ACTN</name>
<sequence length="242" mass="25448">MHEGKLLLDNDADDSKAWQAVVFGVNGVLAASFLPDGIAASAGTFTVGHALVLPNVVDPEAWFRSSDSWGELKNAYDRMHGDLESRIAEAKSRWQDSAANEFNGFVTGELQPILKRLSETCALMDSACFQMGAGVAGVIAAYLVAATSAAVAAVAANASGPASPAVKMAIFAAWASFVVGLIGLFVSFVVALWSTSKTVSDAYDALANKLGEKNGQIDAGSLTLPEPVRIVISKPQEWEKQQ</sequence>
<evidence type="ECO:0000313" key="3">
    <source>
        <dbReference type="Proteomes" id="UP000285744"/>
    </source>
</evidence>
<dbReference type="RefSeq" id="WP_120332139.1">
    <property type="nucleotide sequence ID" value="NZ_RAQQ01000046.1"/>
</dbReference>
<dbReference type="AlphaFoldDB" id="A0A420EQ91"/>
<keyword evidence="1" id="KW-1133">Transmembrane helix</keyword>
<comment type="caution">
    <text evidence="2">The sequence shown here is derived from an EMBL/GenBank/DDBJ whole genome shotgun (WGS) entry which is preliminary data.</text>
</comment>
<gene>
    <name evidence="2" type="ORF">D7I43_31110</name>
</gene>
<evidence type="ECO:0000256" key="1">
    <source>
        <dbReference type="SAM" id="Phobius"/>
    </source>
</evidence>
<dbReference type="EMBL" id="RAQQ01000046">
    <property type="protein sequence ID" value="RKF22855.1"/>
    <property type="molecule type" value="Genomic_DNA"/>
</dbReference>
<accession>A0A420EQ91</accession>
<protein>
    <submittedName>
        <fullName evidence="2">Uncharacterized protein</fullName>
    </submittedName>
</protein>
<evidence type="ECO:0000313" key="2">
    <source>
        <dbReference type="EMBL" id="RKF22855.1"/>
    </source>
</evidence>
<keyword evidence="1" id="KW-0812">Transmembrane</keyword>
<keyword evidence="1" id="KW-0472">Membrane</keyword>
<feature type="transmembrane region" description="Helical" evidence="1">
    <location>
        <begin position="168"/>
        <end position="193"/>
    </location>
</feature>
<dbReference type="OrthoDB" id="9848872at2"/>